<sequence length="824" mass="88609">LKTAKALVEDTKTLVAGAASTQEQLAVAAQNAVATIVQLAEAVKFGAASLGSNNPESQVMLINAVRDVAGALFDLIHATKSAAGKGPNDASMITLKESAKIMVTNVTSLLKTVKAVEDEHTRGTRALEATIEAIAQEIRALDSPEIPRGKLVTPEELVRATRPVTTATAKAVAAGASCRQDDVIVAANVGRKAVSDLLTSCKSAAFSIEGDLRERLLAAARQIAVHYRDLLQFVLHAVLHPGTDVKAQLTQSSREIASSVTELGAVGQLMKVIVNQLPANPLLGHTLQSCTHNQGSAFEDPDDPTVIAENELLGAANSIDAAAKKLEKLRPRRSIQEADESLNFDEMILEAAKSIAAATSALVKAASAAQRELIDSGRVSRKAASESDDGQWSDGLVSAAQLVAAATHSLVEAANSLVQGHATEEKLISAAKQVASSTAQLLVACKVKASPESDSTRRLQAAGNAVKRATDNLVRAAQQALAQEEERHLVLNRRMVGGIAQELDARTDVLRIERELEEARSKLAAIRKAKYQEKVGGLAGFTDESDIDIDTGHETSRLDNLLEASAQRISNTTNSINLMRQQNQIHQYGLSQGPSASGMKPSLSPKPGSIDRDRKNSSPAYSTVSNESSISYQLPGSIVTPPPQRSMHFGSNKGTVLHEDIYDRSRESGQNASPVPSKISFMKPSEFYSDKPSSALLTKNVYSKSSFGKQIGPGQPLQEQRRVATSSGDNQQQEDYREEYSHYDSGPVSSEEVYETANLEGLVSLKKVITQKQSSTTRNVFCNKHGSHTIVLIIIHWCDFVFTFRFYNIQKVELREGHLHAEFI</sequence>
<comment type="caution">
    <text evidence="4">The sequence shown here is derived from an EMBL/GenBank/DDBJ whole genome shotgun (WGS) entry which is preliminary data.</text>
</comment>
<evidence type="ECO:0000313" key="4">
    <source>
        <dbReference type="EMBL" id="CAG7833076.1"/>
    </source>
</evidence>
<feature type="domain" description="I/LWEQ" evidence="3">
    <location>
        <begin position="296"/>
        <end position="534"/>
    </location>
</feature>
<feature type="compositionally biased region" description="Polar residues" evidence="2">
    <location>
        <begin position="617"/>
        <end position="634"/>
    </location>
</feature>
<dbReference type="GO" id="GO:0003779">
    <property type="term" value="F:actin binding"/>
    <property type="evidence" value="ECO:0007669"/>
    <property type="project" value="InterPro"/>
</dbReference>
<dbReference type="AlphaFoldDB" id="A0A8J2M573"/>
<accession>A0A8J2M573</accession>
<dbReference type="GO" id="GO:0005737">
    <property type="term" value="C:cytoplasm"/>
    <property type="evidence" value="ECO:0007669"/>
    <property type="project" value="TreeGrafter"/>
</dbReference>
<feature type="region of interest" description="Disordered" evidence="2">
    <location>
        <begin position="707"/>
        <end position="747"/>
    </location>
</feature>
<dbReference type="GO" id="GO:0005886">
    <property type="term" value="C:plasma membrane"/>
    <property type="evidence" value="ECO:0007669"/>
    <property type="project" value="TreeGrafter"/>
</dbReference>
<evidence type="ECO:0000256" key="2">
    <source>
        <dbReference type="SAM" id="MobiDB-lite"/>
    </source>
</evidence>
<proteinExistence type="predicted"/>
<dbReference type="PANTHER" id="PTHR19981">
    <property type="entry name" value="TALIN"/>
    <property type="match status" value="1"/>
</dbReference>
<dbReference type="InterPro" id="IPR054082">
    <property type="entry name" value="Talin_IBS2B"/>
</dbReference>
<feature type="non-terminal residue" evidence="4">
    <location>
        <position position="824"/>
    </location>
</feature>
<keyword evidence="1" id="KW-0175">Coiled coil</keyword>
<dbReference type="InterPro" id="IPR002558">
    <property type="entry name" value="ILWEQ_dom"/>
</dbReference>
<dbReference type="Proteomes" id="UP000708208">
    <property type="component" value="Unassembled WGS sequence"/>
</dbReference>
<organism evidence="4 5">
    <name type="scientific">Allacma fusca</name>
    <dbReference type="NCBI Taxonomy" id="39272"/>
    <lineage>
        <taxon>Eukaryota</taxon>
        <taxon>Metazoa</taxon>
        <taxon>Ecdysozoa</taxon>
        <taxon>Arthropoda</taxon>
        <taxon>Hexapoda</taxon>
        <taxon>Collembola</taxon>
        <taxon>Symphypleona</taxon>
        <taxon>Sminthuridae</taxon>
        <taxon>Allacma</taxon>
    </lineage>
</organism>
<feature type="region of interest" description="Disordered" evidence="2">
    <location>
        <begin position="589"/>
        <end position="651"/>
    </location>
</feature>
<dbReference type="Pfam" id="PF21896">
    <property type="entry name" value="Talin_IBS2B"/>
    <property type="match status" value="1"/>
</dbReference>
<evidence type="ECO:0000256" key="1">
    <source>
        <dbReference type="SAM" id="Coils"/>
    </source>
</evidence>
<dbReference type="PANTHER" id="PTHR19981:SF1">
    <property type="entry name" value="RHEA, ISOFORM B"/>
    <property type="match status" value="1"/>
</dbReference>
<dbReference type="EMBL" id="CAJVCH010568329">
    <property type="protein sequence ID" value="CAG7833076.1"/>
    <property type="molecule type" value="Genomic_DNA"/>
</dbReference>
<evidence type="ECO:0000259" key="3">
    <source>
        <dbReference type="PROSITE" id="PS50945"/>
    </source>
</evidence>
<gene>
    <name evidence="4" type="ORF">AFUS01_LOCUS42723</name>
</gene>
<feature type="coiled-coil region" evidence="1">
    <location>
        <begin position="459"/>
        <end position="529"/>
    </location>
</feature>
<name>A0A8J2M573_9HEXA</name>
<keyword evidence="5" id="KW-1185">Reference proteome</keyword>
<feature type="compositionally biased region" description="Polar residues" evidence="2">
    <location>
        <begin position="723"/>
        <end position="733"/>
    </location>
</feature>
<dbReference type="SMART" id="SM00307">
    <property type="entry name" value="ILWEQ"/>
    <property type="match status" value="1"/>
</dbReference>
<reference evidence="4" key="1">
    <citation type="submission" date="2021-06" db="EMBL/GenBank/DDBJ databases">
        <authorList>
            <person name="Hodson N. C."/>
            <person name="Mongue J. A."/>
            <person name="Jaron S. K."/>
        </authorList>
    </citation>
    <scope>NUCLEOTIDE SEQUENCE</scope>
</reference>
<dbReference type="GO" id="GO:0005178">
    <property type="term" value="F:integrin binding"/>
    <property type="evidence" value="ECO:0007669"/>
    <property type="project" value="TreeGrafter"/>
</dbReference>
<evidence type="ECO:0000313" key="5">
    <source>
        <dbReference type="Proteomes" id="UP000708208"/>
    </source>
</evidence>
<dbReference type="GO" id="GO:0005925">
    <property type="term" value="C:focal adhesion"/>
    <property type="evidence" value="ECO:0007669"/>
    <property type="project" value="TreeGrafter"/>
</dbReference>
<dbReference type="Pfam" id="PF01608">
    <property type="entry name" value="I_LWEQ"/>
    <property type="match status" value="1"/>
</dbReference>
<dbReference type="GO" id="GO:0030036">
    <property type="term" value="P:actin cytoskeleton organization"/>
    <property type="evidence" value="ECO:0007669"/>
    <property type="project" value="TreeGrafter"/>
</dbReference>
<dbReference type="OrthoDB" id="10262320at2759"/>
<dbReference type="FunFam" id="1.20.1410.10:FF:000001">
    <property type="entry name" value="Talin 2"/>
    <property type="match status" value="1"/>
</dbReference>
<protein>
    <recommendedName>
        <fullName evidence="3">I/LWEQ domain-containing protein</fullName>
    </recommendedName>
</protein>
<dbReference type="PROSITE" id="PS50945">
    <property type="entry name" value="I_LWEQ"/>
    <property type="match status" value="1"/>
</dbReference>
<dbReference type="GO" id="GO:0098609">
    <property type="term" value="P:cell-cell adhesion"/>
    <property type="evidence" value="ECO:0007669"/>
    <property type="project" value="TreeGrafter"/>
</dbReference>